<proteinExistence type="predicted"/>
<dbReference type="PATRIC" id="fig|1160705.3.peg.84"/>
<organism evidence="1 2">
    <name type="scientific">Streptomyces viridochromogenes Tue57</name>
    <dbReference type="NCBI Taxonomy" id="1160705"/>
    <lineage>
        <taxon>Bacteria</taxon>
        <taxon>Bacillati</taxon>
        <taxon>Actinomycetota</taxon>
        <taxon>Actinomycetes</taxon>
        <taxon>Kitasatosporales</taxon>
        <taxon>Streptomycetaceae</taxon>
        <taxon>Streptomyces</taxon>
    </lineage>
</organism>
<comment type="caution">
    <text evidence="1">The sequence shown here is derived from an EMBL/GenBank/DDBJ whole genome shotgun (WGS) entry which is preliminary data.</text>
</comment>
<protein>
    <submittedName>
        <fullName evidence="1">Uncharacterized protein</fullName>
    </submittedName>
</protein>
<evidence type="ECO:0000313" key="2">
    <source>
        <dbReference type="Proteomes" id="UP000011205"/>
    </source>
</evidence>
<dbReference type="Proteomes" id="UP000011205">
    <property type="component" value="Unassembled WGS sequence"/>
</dbReference>
<dbReference type="AlphaFoldDB" id="L8PR26"/>
<gene>
    <name evidence="1" type="ORF">STVIR_0087</name>
</gene>
<accession>L8PR26</accession>
<sequence>MPALFRSRRTLHLGSCPADAAAMASLGPDLRVGPPGVWTTGATPSVRIPFANFLVSAVRQASDVARQLALPDQRGGEVEHGS</sequence>
<name>L8PR26_STRVR</name>
<dbReference type="EMBL" id="AMLP01000004">
    <property type="protein sequence ID" value="ELS58955.1"/>
    <property type="molecule type" value="Genomic_DNA"/>
</dbReference>
<reference evidence="1 2" key="1">
    <citation type="journal article" date="2013" name="Genome Announc.">
        <title>Draft Genome Sequence of Streptomyces viridochromogenes Strain Tu57, Producer of Avilamycin.</title>
        <authorList>
            <person name="Gruning B.A."/>
            <person name="Erxleben A."/>
            <person name="Hahnlein A."/>
            <person name="Gunther S."/>
        </authorList>
    </citation>
    <scope>NUCLEOTIDE SEQUENCE [LARGE SCALE GENOMIC DNA]</scope>
    <source>
        <strain evidence="1 2">Tue57</strain>
    </source>
</reference>
<evidence type="ECO:0000313" key="1">
    <source>
        <dbReference type="EMBL" id="ELS58955.1"/>
    </source>
</evidence>